<keyword evidence="1" id="KW-0812">Transmembrane</keyword>
<gene>
    <name evidence="2" type="ORF">ASJ81_05555</name>
</gene>
<name>A0A2A2HT44_9EURY</name>
<evidence type="ECO:0000313" key="2">
    <source>
        <dbReference type="EMBL" id="PAV12671.1"/>
    </source>
</evidence>
<sequence length="67" mass="7676">MMKKSSYEILFIACFAFFFILNFINVIGQPDLPLFVAIIIGALIESFTPYLVLILIIRIISRDSSKF</sequence>
<keyword evidence="1" id="KW-0472">Membrane</keyword>
<reference evidence="2 3" key="1">
    <citation type="journal article" date="2017" name="BMC Genomics">
        <title>Genomic analysis of methanogenic archaea reveals a shift towards energy conservation.</title>
        <authorList>
            <person name="Gilmore S.P."/>
            <person name="Henske J.K."/>
            <person name="Sexton J.A."/>
            <person name="Solomon K.V."/>
            <person name="Seppala S."/>
            <person name="Yoo J.I."/>
            <person name="Huyett L.M."/>
            <person name="Pressman A."/>
            <person name="Cogan J.Z."/>
            <person name="Kivenson V."/>
            <person name="Peng X."/>
            <person name="Tan Y."/>
            <person name="Valentine D.L."/>
            <person name="O'Malley M.A."/>
        </authorList>
    </citation>
    <scope>NUCLEOTIDE SEQUENCE [LARGE SCALE GENOMIC DNA]</scope>
    <source>
        <strain evidence="2 3">MC-15</strain>
    </source>
</reference>
<keyword evidence="1" id="KW-1133">Transmembrane helix</keyword>
<proteinExistence type="predicted"/>
<comment type="caution">
    <text evidence="2">The sequence shown here is derived from an EMBL/GenBank/DDBJ whole genome shotgun (WGS) entry which is preliminary data.</text>
</comment>
<dbReference type="Proteomes" id="UP000218164">
    <property type="component" value="Unassembled WGS sequence"/>
</dbReference>
<dbReference type="EMBL" id="LMVP01000201">
    <property type="protein sequence ID" value="PAV12671.1"/>
    <property type="molecule type" value="Genomic_DNA"/>
</dbReference>
<feature type="transmembrane region" description="Helical" evidence="1">
    <location>
        <begin position="7"/>
        <end position="28"/>
    </location>
</feature>
<protein>
    <submittedName>
        <fullName evidence="2">Uncharacterized protein</fullName>
    </submittedName>
</protein>
<dbReference type="AlphaFoldDB" id="A0A2A2HT44"/>
<organism evidence="2 3">
    <name type="scientific">Methanosarcina spelaei</name>
    <dbReference type="NCBI Taxonomy" id="1036679"/>
    <lineage>
        <taxon>Archaea</taxon>
        <taxon>Methanobacteriati</taxon>
        <taxon>Methanobacteriota</taxon>
        <taxon>Stenosarchaea group</taxon>
        <taxon>Methanomicrobia</taxon>
        <taxon>Methanosarcinales</taxon>
        <taxon>Methanosarcinaceae</taxon>
        <taxon>Methanosarcina</taxon>
    </lineage>
</organism>
<keyword evidence="3" id="KW-1185">Reference proteome</keyword>
<evidence type="ECO:0000313" key="3">
    <source>
        <dbReference type="Proteomes" id="UP000218164"/>
    </source>
</evidence>
<feature type="transmembrane region" description="Helical" evidence="1">
    <location>
        <begin position="34"/>
        <end position="57"/>
    </location>
</feature>
<evidence type="ECO:0000256" key="1">
    <source>
        <dbReference type="SAM" id="Phobius"/>
    </source>
</evidence>
<accession>A0A2A2HT44</accession>